<organism evidence="2 3">
    <name type="scientific">Sphaerisporangium flaviroseum</name>
    <dbReference type="NCBI Taxonomy" id="509199"/>
    <lineage>
        <taxon>Bacteria</taxon>
        <taxon>Bacillati</taxon>
        <taxon>Actinomycetota</taxon>
        <taxon>Actinomycetes</taxon>
        <taxon>Streptosporangiales</taxon>
        <taxon>Streptosporangiaceae</taxon>
        <taxon>Sphaerisporangium</taxon>
    </lineage>
</organism>
<proteinExistence type="predicted"/>
<evidence type="ECO:0000256" key="1">
    <source>
        <dbReference type="SAM" id="MobiDB-lite"/>
    </source>
</evidence>
<name>A0ABP7IPB8_9ACTN</name>
<feature type="region of interest" description="Disordered" evidence="1">
    <location>
        <begin position="61"/>
        <end position="130"/>
    </location>
</feature>
<keyword evidence="3" id="KW-1185">Reference proteome</keyword>
<sequence>MASETAAIVYVIIHAWIGIPGAPAGRACSPIPPASRVHVPSLGLTAVNFWNDGAIGGLTRAGSVTKREASPTSHHSAGRDPTRGTELADRPRADPNWPTGREQLVASIRSGNASSSVRATPAAQQARKCR</sequence>
<accession>A0ABP7IPB8</accession>
<feature type="compositionally biased region" description="Basic and acidic residues" evidence="1">
    <location>
        <begin position="77"/>
        <end position="93"/>
    </location>
</feature>
<dbReference type="Proteomes" id="UP001500888">
    <property type="component" value="Unassembled WGS sequence"/>
</dbReference>
<protein>
    <submittedName>
        <fullName evidence="2">Uncharacterized protein</fullName>
    </submittedName>
</protein>
<gene>
    <name evidence="2" type="ORF">GCM10022226_49890</name>
</gene>
<evidence type="ECO:0000313" key="2">
    <source>
        <dbReference type="EMBL" id="GAA3823349.1"/>
    </source>
</evidence>
<comment type="caution">
    <text evidence="2">The sequence shown here is derived from an EMBL/GenBank/DDBJ whole genome shotgun (WGS) entry which is preliminary data.</text>
</comment>
<feature type="compositionally biased region" description="Polar residues" evidence="1">
    <location>
        <begin position="109"/>
        <end position="118"/>
    </location>
</feature>
<dbReference type="EMBL" id="BAAAZR010000018">
    <property type="protein sequence ID" value="GAA3823349.1"/>
    <property type="molecule type" value="Genomic_DNA"/>
</dbReference>
<evidence type="ECO:0000313" key="3">
    <source>
        <dbReference type="Proteomes" id="UP001500888"/>
    </source>
</evidence>
<reference evidence="3" key="1">
    <citation type="journal article" date="2019" name="Int. J. Syst. Evol. Microbiol.">
        <title>The Global Catalogue of Microorganisms (GCM) 10K type strain sequencing project: providing services to taxonomists for standard genome sequencing and annotation.</title>
        <authorList>
            <consortium name="The Broad Institute Genomics Platform"/>
            <consortium name="The Broad Institute Genome Sequencing Center for Infectious Disease"/>
            <person name="Wu L."/>
            <person name="Ma J."/>
        </authorList>
    </citation>
    <scope>NUCLEOTIDE SEQUENCE [LARGE SCALE GENOMIC DNA]</scope>
    <source>
        <strain evidence="3">JCM 16908</strain>
    </source>
</reference>